<feature type="domain" description="Glycosyltransferase 2-like" evidence="1">
    <location>
        <begin position="35"/>
        <end position="151"/>
    </location>
</feature>
<name>A0AB73T6S3_9FIRM</name>
<dbReference type="Pfam" id="PF00535">
    <property type="entry name" value="Glycos_transf_2"/>
    <property type="match status" value="1"/>
</dbReference>
<evidence type="ECO:0000313" key="3">
    <source>
        <dbReference type="Proteomes" id="UP000245412"/>
    </source>
</evidence>
<dbReference type="Gene3D" id="3.90.550.10">
    <property type="entry name" value="Spore Coat Polysaccharide Biosynthesis Protein SpsA, Chain A"/>
    <property type="match status" value="1"/>
</dbReference>
<evidence type="ECO:0000313" key="2">
    <source>
        <dbReference type="EMBL" id="PWJ77206.1"/>
    </source>
</evidence>
<keyword evidence="3" id="KW-1185">Reference proteome</keyword>
<dbReference type="AlphaFoldDB" id="A0AB73T6S3"/>
<dbReference type="PANTHER" id="PTHR22916">
    <property type="entry name" value="GLYCOSYLTRANSFERASE"/>
    <property type="match status" value="1"/>
</dbReference>
<dbReference type="Proteomes" id="UP000245412">
    <property type="component" value="Unassembled WGS sequence"/>
</dbReference>
<dbReference type="RefSeq" id="WP_109625324.1">
    <property type="nucleotide sequence ID" value="NZ_JANKBI010000002.1"/>
</dbReference>
<organism evidence="2 3">
    <name type="scientific">Murimonas intestini</name>
    <dbReference type="NCBI Taxonomy" id="1337051"/>
    <lineage>
        <taxon>Bacteria</taxon>
        <taxon>Bacillati</taxon>
        <taxon>Bacillota</taxon>
        <taxon>Clostridia</taxon>
        <taxon>Lachnospirales</taxon>
        <taxon>Lachnospiraceae</taxon>
        <taxon>Murimonas</taxon>
    </lineage>
</organism>
<dbReference type="InterPro" id="IPR029044">
    <property type="entry name" value="Nucleotide-diphossugar_trans"/>
</dbReference>
<dbReference type="PANTHER" id="PTHR22916:SF3">
    <property type="entry name" value="UDP-GLCNAC:BETAGAL BETA-1,3-N-ACETYLGLUCOSAMINYLTRANSFERASE-LIKE PROTEIN 1"/>
    <property type="match status" value="1"/>
</dbReference>
<comment type="caution">
    <text evidence="2">The sequence shown here is derived from an EMBL/GenBank/DDBJ whole genome shotgun (WGS) entry which is preliminary data.</text>
</comment>
<accession>A0AB73T6S3</accession>
<evidence type="ECO:0000259" key="1">
    <source>
        <dbReference type="Pfam" id="PF00535"/>
    </source>
</evidence>
<proteinExistence type="predicted"/>
<gene>
    <name evidence="2" type="ORF">C7383_10347</name>
</gene>
<dbReference type="InterPro" id="IPR001173">
    <property type="entry name" value="Glyco_trans_2-like"/>
</dbReference>
<sequence length="396" mass="45836">MGKKMELNKEISSMSIENILEGNYKSTEKRRIIAVVVPVYNAGKTLRKCIQSILNQSLTDFVLILVNDGSTDNSGAICDYYKKSDNRVYVIHKKNEGSSITRKKGVLSNEAQAAKYIVFCDADDIISSDALEKLYRTAETYKADMVCGKIQGLWCNLKLPSSYIAPSMNIKTLKLYNHNEIIEKLYISCFGITDFPISLYAKIYKTELISEAINRDAIVHFMGDDLFITLNILPNVKRLVIIPDTIYYYRKGGNTSKILPEALDDFLNLFEYKCRIAKKYVFPQDCEYLLDVELMNITLWWLISCNVGGYSNEEIYTEIKRCLNIDDIRHAAQRLLEKNGEQTHPVAVAILNQKYDYIYNQVLLEAKRCKWRRRIKKILLKIQNGYFYFTNIFYLK</sequence>
<reference evidence="2 3" key="1">
    <citation type="submission" date="2018-05" db="EMBL/GenBank/DDBJ databases">
        <authorList>
            <person name="Goeker M."/>
            <person name="Huntemann M."/>
            <person name="Clum A."/>
            <person name="Pillay M."/>
            <person name="Palaniappan K."/>
            <person name="Varghese N."/>
            <person name="Mikhailova N."/>
            <person name="Stamatis D."/>
            <person name="Reddy T."/>
            <person name="Daum C."/>
            <person name="Shapiro N."/>
            <person name="Ivanova N."/>
            <person name="Kyrpides N."/>
            <person name="Woyke T."/>
        </authorList>
    </citation>
    <scope>NUCLEOTIDE SEQUENCE [LARGE SCALE GENOMIC DNA]</scope>
    <source>
        <strain evidence="2 3">DSM 26524</strain>
    </source>
</reference>
<dbReference type="CDD" id="cd00761">
    <property type="entry name" value="Glyco_tranf_GTA_type"/>
    <property type="match status" value="1"/>
</dbReference>
<dbReference type="SUPFAM" id="SSF53448">
    <property type="entry name" value="Nucleotide-diphospho-sugar transferases"/>
    <property type="match status" value="1"/>
</dbReference>
<dbReference type="EMBL" id="QGGY01000003">
    <property type="protein sequence ID" value="PWJ77206.1"/>
    <property type="molecule type" value="Genomic_DNA"/>
</dbReference>
<protein>
    <submittedName>
        <fullName evidence="2">GT2 family glycosyltransferase</fullName>
    </submittedName>
</protein>
<dbReference type="GO" id="GO:0016758">
    <property type="term" value="F:hexosyltransferase activity"/>
    <property type="evidence" value="ECO:0007669"/>
    <property type="project" value="UniProtKB-ARBA"/>
</dbReference>